<sequence length="332" mass="36088">MQRLSNLATSIFDQAKSTGIVDTPEKDEQIMICFNALFHQCQITLHSMIVPVFSGKSTSDGIISRETIRKSAEKVVHHAHSYATLLSPYLYAKGDITHVPPLVGYGAFIAAMVLLTMEVSWQAISLQTACPRSHRENERLSTVEAILGLLDALRKFWRPLQYPYEKLSSGLQTARSTSQAHRGTAATESGASARHSMRRLGRRSSPTQIFSARPVPVEINSAAGGEEWDSSVHHSPAQTTRPLNGTRDHLANTSEGTGASEIATRPAAARDAHSNPDPSGADDGSVGSPFMAPFSDVEDAAWYSLSFAEAGIEQFAGFEPLSLFQQGWRSFS</sequence>
<gene>
    <name evidence="2" type="ORF">BJX66DRAFT_168680</name>
</gene>
<comment type="caution">
    <text evidence="2">The sequence shown here is derived from an EMBL/GenBank/DDBJ whole genome shotgun (WGS) entry which is preliminary data.</text>
</comment>
<dbReference type="Proteomes" id="UP001610563">
    <property type="component" value="Unassembled WGS sequence"/>
</dbReference>
<dbReference type="CDD" id="cd12148">
    <property type="entry name" value="fungal_TF_MHR"/>
    <property type="match status" value="1"/>
</dbReference>
<proteinExistence type="predicted"/>
<evidence type="ECO:0008006" key="4">
    <source>
        <dbReference type="Google" id="ProtNLM"/>
    </source>
</evidence>
<feature type="compositionally biased region" description="Polar residues" evidence="1">
    <location>
        <begin position="173"/>
        <end position="190"/>
    </location>
</feature>
<evidence type="ECO:0000313" key="2">
    <source>
        <dbReference type="EMBL" id="KAL2782713.1"/>
    </source>
</evidence>
<protein>
    <recommendedName>
        <fullName evidence="4">Fungal specific transcription factor</fullName>
    </recommendedName>
</protein>
<keyword evidence="3" id="KW-1185">Reference proteome</keyword>
<evidence type="ECO:0000313" key="3">
    <source>
        <dbReference type="Proteomes" id="UP001610563"/>
    </source>
</evidence>
<feature type="region of interest" description="Disordered" evidence="1">
    <location>
        <begin position="173"/>
        <end position="287"/>
    </location>
</feature>
<dbReference type="EMBL" id="JBFTWV010000341">
    <property type="protein sequence ID" value="KAL2782713.1"/>
    <property type="molecule type" value="Genomic_DNA"/>
</dbReference>
<accession>A0ABR4FI07</accession>
<organism evidence="2 3">
    <name type="scientific">Aspergillus keveii</name>
    <dbReference type="NCBI Taxonomy" id="714993"/>
    <lineage>
        <taxon>Eukaryota</taxon>
        <taxon>Fungi</taxon>
        <taxon>Dikarya</taxon>
        <taxon>Ascomycota</taxon>
        <taxon>Pezizomycotina</taxon>
        <taxon>Eurotiomycetes</taxon>
        <taxon>Eurotiomycetidae</taxon>
        <taxon>Eurotiales</taxon>
        <taxon>Aspergillaceae</taxon>
        <taxon>Aspergillus</taxon>
        <taxon>Aspergillus subgen. Nidulantes</taxon>
    </lineage>
</organism>
<reference evidence="2 3" key="1">
    <citation type="submission" date="2024-07" db="EMBL/GenBank/DDBJ databases">
        <title>Section-level genome sequencing and comparative genomics of Aspergillus sections Usti and Cavernicolus.</title>
        <authorList>
            <consortium name="Lawrence Berkeley National Laboratory"/>
            <person name="Nybo J.L."/>
            <person name="Vesth T.C."/>
            <person name="Theobald S."/>
            <person name="Frisvad J.C."/>
            <person name="Larsen T.O."/>
            <person name="Kjaerboelling I."/>
            <person name="Rothschild-Mancinelli K."/>
            <person name="Lyhne E.K."/>
            <person name="Kogle M.E."/>
            <person name="Barry K."/>
            <person name="Clum A."/>
            <person name="Na H."/>
            <person name="Ledsgaard L."/>
            <person name="Lin J."/>
            <person name="Lipzen A."/>
            <person name="Kuo A."/>
            <person name="Riley R."/>
            <person name="Mondo S."/>
            <person name="Labutti K."/>
            <person name="Haridas S."/>
            <person name="Pangalinan J."/>
            <person name="Salamov A.A."/>
            <person name="Simmons B.A."/>
            <person name="Magnuson J.K."/>
            <person name="Chen J."/>
            <person name="Drula E."/>
            <person name="Henrissat B."/>
            <person name="Wiebenga A."/>
            <person name="Lubbers R.J."/>
            <person name="Gomes A.C."/>
            <person name="Makela M.R."/>
            <person name="Stajich J."/>
            <person name="Grigoriev I.V."/>
            <person name="Mortensen U.H."/>
            <person name="De Vries R.P."/>
            <person name="Baker S.E."/>
            <person name="Andersen M.R."/>
        </authorList>
    </citation>
    <scope>NUCLEOTIDE SEQUENCE [LARGE SCALE GENOMIC DNA]</scope>
    <source>
        <strain evidence="2 3">CBS 209.92</strain>
    </source>
</reference>
<evidence type="ECO:0000256" key="1">
    <source>
        <dbReference type="SAM" id="MobiDB-lite"/>
    </source>
</evidence>
<name>A0ABR4FI07_9EURO</name>